<name>A0A5N5I5A2_9ROSA</name>
<dbReference type="AlphaFoldDB" id="A0A5N5I5A2"/>
<reference evidence="2 3" key="3">
    <citation type="submission" date="2019-11" db="EMBL/GenBank/DDBJ databases">
        <title>A de novo genome assembly of a pear dwarfing rootstock.</title>
        <authorList>
            <person name="Wang F."/>
            <person name="Wang J."/>
            <person name="Li S."/>
            <person name="Zhang Y."/>
            <person name="Fang M."/>
            <person name="Ma L."/>
            <person name="Zhao Y."/>
            <person name="Jiang S."/>
        </authorList>
    </citation>
    <scope>NUCLEOTIDE SEQUENCE [LARGE SCALE GENOMIC DNA]</scope>
    <source>
        <strain evidence="2">S2</strain>
        <tissue evidence="2">Leaf</tissue>
    </source>
</reference>
<comment type="caution">
    <text evidence="2">The sequence shown here is derived from an EMBL/GenBank/DDBJ whole genome shotgun (WGS) entry which is preliminary data.</text>
</comment>
<dbReference type="PROSITE" id="PS50835">
    <property type="entry name" value="IG_LIKE"/>
    <property type="match status" value="1"/>
</dbReference>
<proteinExistence type="predicted"/>
<gene>
    <name evidence="2" type="ORF">D8674_025899</name>
</gene>
<keyword evidence="3" id="KW-1185">Reference proteome</keyword>
<feature type="domain" description="Ig-like" evidence="1">
    <location>
        <begin position="1"/>
        <end position="66"/>
    </location>
</feature>
<evidence type="ECO:0000313" key="2">
    <source>
        <dbReference type="EMBL" id="KAB2635365.1"/>
    </source>
</evidence>
<reference evidence="3" key="2">
    <citation type="submission" date="2019-10" db="EMBL/GenBank/DDBJ databases">
        <title>A de novo genome assembly of a pear dwarfing rootstock.</title>
        <authorList>
            <person name="Wang F."/>
            <person name="Wang J."/>
            <person name="Li S."/>
            <person name="Zhang Y."/>
            <person name="Fang M."/>
            <person name="Ma L."/>
            <person name="Zhao Y."/>
            <person name="Jiang S."/>
        </authorList>
    </citation>
    <scope>NUCLEOTIDE SEQUENCE [LARGE SCALE GENOMIC DNA]</scope>
</reference>
<organism evidence="2 3">
    <name type="scientific">Pyrus ussuriensis x Pyrus communis</name>
    <dbReference type="NCBI Taxonomy" id="2448454"/>
    <lineage>
        <taxon>Eukaryota</taxon>
        <taxon>Viridiplantae</taxon>
        <taxon>Streptophyta</taxon>
        <taxon>Embryophyta</taxon>
        <taxon>Tracheophyta</taxon>
        <taxon>Spermatophyta</taxon>
        <taxon>Magnoliopsida</taxon>
        <taxon>eudicotyledons</taxon>
        <taxon>Gunneridae</taxon>
        <taxon>Pentapetalae</taxon>
        <taxon>rosids</taxon>
        <taxon>fabids</taxon>
        <taxon>Rosales</taxon>
        <taxon>Rosaceae</taxon>
        <taxon>Amygdaloideae</taxon>
        <taxon>Maleae</taxon>
        <taxon>Pyrus</taxon>
    </lineage>
</organism>
<sequence>MQSSWNCRSAGSLTSEYLISWIMGRRNSTEVLSSLAVSLLWHDLREMANKLFRCSIVISPTKKPVTAIVGGGGSCETMDEAAAITRIKASARERPGLSTGKGGKTN</sequence>
<accession>A0A5N5I5A2</accession>
<evidence type="ECO:0000259" key="1">
    <source>
        <dbReference type="PROSITE" id="PS50835"/>
    </source>
</evidence>
<reference evidence="2 3" key="1">
    <citation type="submission" date="2019-09" db="EMBL/GenBank/DDBJ databases">
        <authorList>
            <person name="Ou C."/>
        </authorList>
    </citation>
    <scope>NUCLEOTIDE SEQUENCE [LARGE SCALE GENOMIC DNA]</scope>
    <source>
        <strain evidence="2">S2</strain>
        <tissue evidence="2">Leaf</tissue>
    </source>
</reference>
<evidence type="ECO:0000313" key="3">
    <source>
        <dbReference type="Proteomes" id="UP000327157"/>
    </source>
</evidence>
<dbReference type="EMBL" id="SMOL01000004">
    <property type="protein sequence ID" value="KAB2635365.1"/>
    <property type="molecule type" value="Genomic_DNA"/>
</dbReference>
<dbReference type="Proteomes" id="UP000327157">
    <property type="component" value="Chromosome 5"/>
</dbReference>
<protein>
    <recommendedName>
        <fullName evidence="1">Ig-like domain-containing protein</fullName>
    </recommendedName>
</protein>
<dbReference type="InterPro" id="IPR007110">
    <property type="entry name" value="Ig-like_dom"/>
</dbReference>